<dbReference type="GO" id="GO:0003677">
    <property type="term" value="F:DNA binding"/>
    <property type="evidence" value="ECO:0007669"/>
    <property type="project" value="UniProtKB-KW"/>
</dbReference>
<evidence type="ECO:0000256" key="2">
    <source>
        <dbReference type="ARBA" id="ARBA00023125"/>
    </source>
</evidence>
<dbReference type="AlphaFoldDB" id="A0A0H5NHM4"/>
<feature type="domain" description="IclR-ED" evidence="5">
    <location>
        <begin position="71"/>
        <end position="225"/>
    </location>
</feature>
<dbReference type="GeneID" id="61133959"/>
<dbReference type="InterPro" id="IPR050707">
    <property type="entry name" value="HTH_MetabolicPath_Reg"/>
</dbReference>
<evidence type="ECO:0000259" key="5">
    <source>
        <dbReference type="PROSITE" id="PS51078"/>
    </source>
</evidence>
<dbReference type="SUPFAM" id="SSF55781">
    <property type="entry name" value="GAF domain-like"/>
    <property type="match status" value="1"/>
</dbReference>
<dbReference type="GO" id="GO:0045892">
    <property type="term" value="P:negative regulation of DNA-templated transcription"/>
    <property type="evidence" value="ECO:0007669"/>
    <property type="project" value="TreeGrafter"/>
</dbReference>
<reference evidence="7" key="1">
    <citation type="submission" date="2015-03" db="EMBL/GenBank/DDBJ databases">
        <authorList>
            <consortium name="Pathogen Informatics"/>
        </authorList>
    </citation>
    <scope>NUCLEOTIDE SEQUENCE [LARGE SCALE GENOMIC DNA]</scope>
    <source>
        <strain evidence="7">NCTC11134</strain>
    </source>
</reference>
<organism evidence="6 7">
    <name type="scientific">Nocardia farcinica</name>
    <dbReference type="NCBI Taxonomy" id="37329"/>
    <lineage>
        <taxon>Bacteria</taxon>
        <taxon>Bacillati</taxon>
        <taxon>Actinomycetota</taxon>
        <taxon>Actinomycetes</taxon>
        <taxon>Mycobacteriales</taxon>
        <taxon>Nocardiaceae</taxon>
        <taxon>Nocardia</taxon>
    </lineage>
</organism>
<evidence type="ECO:0000256" key="1">
    <source>
        <dbReference type="ARBA" id="ARBA00023015"/>
    </source>
</evidence>
<dbReference type="Pfam" id="PF09339">
    <property type="entry name" value="HTH_IclR"/>
    <property type="match status" value="1"/>
</dbReference>
<dbReference type="PANTHER" id="PTHR30136:SF24">
    <property type="entry name" value="HTH-TYPE TRANSCRIPTIONAL REPRESSOR ALLR"/>
    <property type="match status" value="1"/>
</dbReference>
<evidence type="ECO:0000259" key="4">
    <source>
        <dbReference type="PROSITE" id="PS51077"/>
    </source>
</evidence>
<dbReference type="Gene3D" id="3.30.450.40">
    <property type="match status" value="2"/>
</dbReference>
<proteinExistence type="predicted"/>
<gene>
    <name evidence="6" type="primary">allR_1</name>
    <name evidence="6" type="ORF">ERS450000_00833</name>
</gene>
<accession>A0A0H5NHM4</accession>
<dbReference type="GO" id="GO:0003700">
    <property type="term" value="F:DNA-binding transcription factor activity"/>
    <property type="evidence" value="ECO:0007669"/>
    <property type="project" value="TreeGrafter"/>
</dbReference>
<name>A0A0H5NHM4_NOCFR</name>
<feature type="domain" description="HTH iclR-type" evidence="4">
    <location>
        <begin position="11"/>
        <end position="71"/>
    </location>
</feature>
<dbReference type="EMBL" id="LN868938">
    <property type="protein sequence ID" value="CRY74672.1"/>
    <property type="molecule type" value="Genomic_DNA"/>
</dbReference>
<sequence>MSETDKTGVTSQTLERGLAALEVIAHRGPCSAADVARELSLHRSITYRLLTTLELRGYVERDEAGRYRVGPAPAMVAAAVRRDLRAVAEPELRRVAESLGTTAFLVVPQHEEALTLLSVEPVDTPVHITYRPGLRHALTRGAPGLAILAALPPRPDERPEVTLARDLGYVRTTGEVVPGLSAVAVPVRSASGRVAAVCTMFAPGAVDERAAVAALTTAAEVLRAV</sequence>
<protein>
    <submittedName>
        <fullName evidence="6">Negative regulator of allantoin and glyoxylate utilization operons</fullName>
    </submittedName>
</protein>
<dbReference type="InterPro" id="IPR014757">
    <property type="entry name" value="Tscrpt_reg_IclR_C"/>
</dbReference>
<dbReference type="InterPro" id="IPR029016">
    <property type="entry name" value="GAF-like_dom_sf"/>
</dbReference>
<dbReference type="SMART" id="SM00346">
    <property type="entry name" value="HTH_ICLR"/>
    <property type="match status" value="1"/>
</dbReference>
<dbReference type="PANTHER" id="PTHR30136">
    <property type="entry name" value="HELIX-TURN-HELIX TRANSCRIPTIONAL REGULATOR, ICLR FAMILY"/>
    <property type="match status" value="1"/>
</dbReference>
<evidence type="ECO:0000313" key="7">
    <source>
        <dbReference type="Proteomes" id="UP000057820"/>
    </source>
</evidence>
<dbReference type="KEGG" id="nfr:ERS450000_00833"/>
<evidence type="ECO:0000313" key="6">
    <source>
        <dbReference type="EMBL" id="CRY74672.1"/>
    </source>
</evidence>
<evidence type="ECO:0000256" key="3">
    <source>
        <dbReference type="ARBA" id="ARBA00023163"/>
    </source>
</evidence>
<dbReference type="SUPFAM" id="SSF46785">
    <property type="entry name" value="Winged helix' DNA-binding domain"/>
    <property type="match status" value="1"/>
</dbReference>
<keyword evidence="3" id="KW-0804">Transcription</keyword>
<dbReference type="PROSITE" id="PS51077">
    <property type="entry name" value="HTH_ICLR"/>
    <property type="match status" value="1"/>
</dbReference>
<dbReference type="PROSITE" id="PS51078">
    <property type="entry name" value="ICLR_ED"/>
    <property type="match status" value="1"/>
</dbReference>
<dbReference type="InterPro" id="IPR005471">
    <property type="entry name" value="Tscrpt_reg_IclR_N"/>
</dbReference>
<keyword evidence="2" id="KW-0238">DNA-binding</keyword>
<dbReference type="OMA" id="CLFRADS"/>
<dbReference type="InterPro" id="IPR036390">
    <property type="entry name" value="WH_DNA-bd_sf"/>
</dbReference>
<keyword evidence="1" id="KW-0805">Transcription regulation</keyword>
<dbReference type="Gene3D" id="1.10.10.10">
    <property type="entry name" value="Winged helix-like DNA-binding domain superfamily/Winged helix DNA-binding domain"/>
    <property type="match status" value="1"/>
</dbReference>
<dbReference type="RefSeq" id="WP_011209775.1">
    <property type="nucleotide sequence ID" value="NZ_CP031418.1"/>
</dbReference>
<dbReference type="InterPro" id="IPR036388">
    <property type="entry name" value="WH-like_DNA-bd_sf"/>
</dbReference>
<dbReference type="Proteomes" id="UP000057820">
    <property type="component" value="Chromosome 1"/>
</dbReference>